<sequence>MPRPVEQAAPKMTTQRIVHIVEAFGGGVLSMLVHLANHAAATGADVTVLHAIRPETPDDFPSLFHPDIRLVHVEMDREVSISKDLRGARALARRLREYRPTVIHLHSSKAGVLGRVAARIAAPRAKVFYSPHGLSFLRCDVSGLKQFAYLSFERIAACLGGTIVACSDSELREINGRIRAKSAVLVENGVDVAEIPARRTRDDRRIAIGMSGRASFQKNHQAFVQLASELRASDVEFLWIGGDAAEIPDPRESRAVACSGWVTRAQALELTAGLDIYVQTSRWEGMPVALIEAQVAGLPAVVTDVVGNRDVVIHGVTGYVASNADEMARYVALLRDDRQLREQMGESARKFALHRFSMTSIFRQWRSLYGLDAIPRRADASYFEHAAPDRVEA</sequence>
<dbReference type="InterPro" id="IPR001296">
    <property type="entry name" value="Glyco_trans_1"/>
</dbReference>
<dbReference type="PANTHER" id="PTHR45947:SF3">
    <property type="entry name" value="SULFOQUINOVOSYL TRANSFERASE SQD2"/>
    <property type="match status" value="1"/>
</dbReference>
<dbReference type="EMBL" id="CABVQD010000001">
    <property type="protein sequence ID" value="VWB16176.1"/>
    <property type="molecule type" value="Genomic_DNA"/>
</dbReference>
<organism evidence="3 4">
    <name type="scientific">Burkholderia paludis</name>
    <dbReference type="NCBI Taxonomy" id="1506587"/>
    <lineage>
        <taxon>Bacteria</taxon>
        <taxon>Pseudomonadati</taxon>
        <taxon>Pseudomonadota</taxon>
        <taxon>Betaproteobacteria</taxon>
        <taxon>Burkholderiales</taxon>
        <taxon>Burkholderiaceae</taxon>
        <taxon>Burkholderia</taxon>
        <taxon>Burkholderia cepacia complex</taxon>
    </lineage>
</organism>
<accession>A0A6J5D8C8</accession>
<dbReference type="Pfam" id="PF13579">
    <property type="entry name" value="Glyco_trans_4_4"/>
    <property type="match status" value="1"/>
</dbReference>
<feature type="domain" description="Glycosyltransferase subfamily 4-like N-terminal" evidence="2">
    <location>
        <begin position="26"/>
        <end position="189"/>
    </location>
</feature>
<dbReference type="Pfam" id="PF00534">
    <property type="entry name" value="Glycos_transf_1"/>
    <property type="match status" value="1"/>
</dbReference>
<name>A0A6J5D8C8_9BURK</name>
<evidence type="ECO:0000259" key="1">
    <source>
        <dbReference type="Pfam" id="PF00534"/>
    </source>
</evidence>
<keyword evidence="4" id="KW-1185">Reference proteome</keyword>
<evidence type="ECO:0000313" key="3">
    <source>
        <dbReference type="EMBL" id="VWB16176.1"/>
    </source>
</evidence>
<gene>
    <name evidence="3" type="ORF">BPA30113_00466</name>
</gene>
<dbReference type="SUPFAM" id="SSF53756">
    <property type="entry name" value="UDP-Glycosyltransferase/glycogen phosphorylase"/>
    <property type="match status" value="1"/>
</dbReference>
<keyword evidence="3" id="KW-0808">Transferase</keyword>
<evidence type="ECO:0000259" key="2">
    <source>
        <dbReference type="Pfam" id="PF13579"/>
    </source>
</evidence>
<dbReference type="Gene3D" id="3.40.50.2000">
    <property type="entry name" value="Glycogen Phosphorylase B"/>
    <property type="match status" value="2"/>
</dbReference>
<dbReference type="Proteomes" id="UP000494330">
    <property type="component" value="Unassembled WGS sequence"/>
</dbReference>
<reference evidence="3 4" key="1">
    <citation type="submission" date="2019-09" db="EMBL/GenBank/DDBJ databases">
        <authorList>
            <person name="Depoorter E."/>
        </authorList>
    </citation>
    <scope>NUCLEOTIDE SEQUENCE [LARGE SCALE GENOMIC DNA]</scope>
    <source>
        <strain evidence="3">LMG 30113</strain>
    </source>
</reference>
<evidence type="ECO:0000313" key="4">
    <source>
        <dbReference type="Proteomes" id="UP000494330"/>
    </source>
</evidence>
<dbReference type="InterPro" id="IPR028098">
    <property type="entry name" value="Glyco_trans_4-like_N"/>
</dbReference>
<proteinExistence type="predicted"/>
<dbReference type="InterPro" id="IPR050194">
    <property type="entry name" value="Glycosyltransferase_grp1"/>
</dbReference>
<dbReference type="AlphaFoldDB" id="A0A6J5D8C8"/>
<feature type="domain" description="Glycosyl transferase family 1" evidence="1">
    <location>
        <begin position="194"/>
        <end position="350"/>
    </location>
</feature>
<protein>
    <submittedName>
        <fullName evidence="3">Glycosyl transferase</fullName>
    </submittedName>
</protein>
<dbReference type="GO" id="GO:0016758">
    <property type="term" value="F:hexosyltransferase activity"/>
    <property type="evidence" value="ECO:0007669"/>
    <property type="project" value="TreeGrafter"/>
</dbReference>
<dbReference type="PANTHER" id="PTHR45947">
    <property type="entry name" value="SULFOQUINOVOSYL TRANSFERASE SQD2"/>
    <property type="match status" value="1"/>
</dbReference>